<evidence type="ECO:0000256" key="1">
    <source>
        <dbReference type="ARBA" id="ARBA00001947"/>
    </source>
</evidence>
<dbReference type="GO" id="GO:0004222">
    <property type="term" value="F:metalloendopeptidase activity"/>
    <property type="evidence" value="ECO:0007669"/>
    <property type="project" value="InterPro"/>
</dbReference>
<keyword evidence="4 12" id="KW-0812">Transmembrane</keyword>
<feature type="transmembrane region" description="Helical" evidence="12">
    <location>
        <begin position="357"/>
        <end position="378"/>
    </location>
</feature>
<reference evidence="14 15" key="1">
    <citation type="submission" date="2018-08" db="EMBL/GenBank/DDBJ databases">
        <title>Actinomadura spongicola sp. nov., isolated from marine sponge Leucetta chagosensis.</title>
        <authorList>
            <person name="Li L."/>
            <person name="Lin H.W."/>
        </authorList>
    </citation>
    <scope>NUCLEOTIDE SEQUENCE [LARGE SCALE GENOMIC DNA]</scope>
    <source>
        <strain evidence="14 15">LHW52907</strain>
    </source>
</reference>
<keyword evidence="9" id="KW-0482">Metalloprotease</keyword>
<dbReference type="InterPro" id="IPR050083">
    <property type="entry name" value="HtpX_protease"/>
</dbReference>
<gene>
    <name evidence="14" type="ORF">D0T12_30845</name>
</gene>
<evidence type="ECO:0000256" key="12">
    <source>
        <dbReference type="SAM" id="Phobius"/>
    </source>
</evidence>
<comment type="caution">
    <text evidence="14">The sequence shown here is derived from an EMBL/GenBank/DDBJ whole genome shotgun (WGS) entry which is preliminary data.</text>
</comment>
<evidence type="ECO:0000256" key="7">
    <source>
        <dbReference type="ARBA" id="ARBA00022833"/>
    </source>
</evidence>
<evidence type="ECO:0000256" key="2">
    <source>
        <dbReference type="ARBA" id="ARBA00022475"/>
    </source>
</evidence>
<evidence type="ECO:0000256" key="8">
    <source>
        <dbReference type="ARBA" id="ARBA00022989"/>
    </source>
</evidence>
<dbReference type="PANTHER" id="PTHR43221">
    <property type="entry name" value="PROTEASE HTPX"/>
    <property type="match status" value="1"/>
</dbReference>
<keyword evidence="10 12" id="KW-0472">Membrane</keyword>
<evidence type="ECO:0000313" key="14">
    <source>
        <dbReference type="EMBL" id="RFS81685.1"/>
    </source>
</evidence>
<dbReference type="AlphaFoldDB" id="A0A372G8H2"/>
<evidence type="ECO:0000256" key="9">
    <source>
        <dbReference type="ARBA" id="ARBA00023049"/>
    </source>
</evidence>
<proteinExistence type="predicted"/>
<dbReference type="GO" id="GO:0046872">
    <property type="term" value="F:metal ion binding"/>
    <property type="evidence" value="ECO:0007669"/>
    <property type="project" value="UniProtKB-KW"/>
</dbReference>
<feature type="transmembrane region" description="Helical" evidence="12">
    <location>
        <begin position="529"/>
        <end position="554"/>
    </location>
</feature>
<dbReference type="PANTHER" id="PTHR43221:SF2">
    <property type="entry name" value="PROTEASE HTPX HOMOLOG"/>
    <property type="match status" value="1"/>
</dbReference>
<name>A0A372G8H2_9ACTN</name>
<dbReference type="EMBL" id="QVNQ01000012">
    <property type="protein sequence ID" value="RFS81685.1"/>
    <property type="molecule type" value="Genomic_DNA"/>
</dbReference>
<dbReference type="GO" id="GO:0006508">
    <property type="term" value="P:proteolysis"/>
    <property type="evidence" value="ECO:0007669"/>
    <property type="project" value="UniProtKB-KW"/>
</dbReference>
<feature type="compositionally biased region" description="Pro residues" evidence="11">
    <location>
        <begin position="174"/>
        <end position="185"/>
    </location>
</feature>
<dbReference type="OrthoDB" id="3474767at2"/>
<keyword evidence="6" id="KW-0378">Hydrolase</keyword>
<feature type="compositionally biased region" description="Basic and acidic residues" evidence="11">
    <location>
        <begin position="278"/>
        <end position="288"/>
    </location>
</feature>
<dbReference type="Pfam" id="PF01435">
    <property type="entry name" value="Peptidase_M48"/>
    <property type="match status" value="1"/>
</dbReference>
<keyword evidence="2" id="KW-1003">Cell membrane</keyword>
<organism evidence="14 15">
    <name type="scientific">Actinomadura spongiicola</name>
    <dbReference type="NCBI Taxonomy" id="2303421"/>
    <lineage>
        <taxon>Bacteria</taxon>
        <taxon>Bacillati</taxon>
        <taxon>Actinomycetota</taxon>
        <taxon>Actinomycetes</taxon>
        <taxon>Streptosporangiales</taxon>
        <taxon>Thermomonosporaceae</taxon>
        <taxon>Actinomadura</taxon>
    </lineage>
</organism>
<evidence type="ECO:0000256" key="11">
    <source>
        <dbReference type="SAM" id="MobiDB-lite"/>
    </source>
</evidence>
<accession>A0A372G8H2</accession>
<sequence>MGRERYWDGQTWTDQSRRYEGRARRRPTPSNTAPPPRPDHASPPTTPHDTNPPASGPPRPTPDSASPNTLPPRQGRVPSPTTSRPATPPDTNPPAPEPPRARTDDPSGVPPLRPGRLPPPTAPPPAASSNTNPQASKPPPTRTSTPPGTAPPHPGRVPPITPPSATPRDTNPPASGPPRPTPDSAPPGAATPRPGRVPPPTAPPLAAPGDTESPASSPPRTRIGVPPGGVPLRPGRVAPSAGEARGVDGAGSVGPPPPFRTAPRLASPQAEQVLPPEKPAETRDRSVADEDAGSVGARGDGAPVAAAGVSGASASAESVAAFAQMPLPAVGAAEPRFLPPGRSRAVDVPERGDGRRWASVGTVVLVEAVVVSVVAAGLPMVRPVWSGVVLFALWTVSLLATLSAPKAYGYREPTAEERRRLEQPWRDVQRRAGGGAHRLVVVDADALNACTPFGRTVAVTSHAARSLPPDRLAAVLAHELGHSLGWWAGPAFLREQVTAPSRVASWVWRALWDPVASMWRRAVAWHMPIGFVLVFLMAVVAAAVTVVVALPVGAAHAARLSGRLLTGRSEARTDAAVVRMGLGADLLAAVEQRLDDSGRAMPLPLVRRAEGLRRKLLG</sequence>
<evidence type="ECO:0000259" key="13">
    <source>
        <dbReference type="Pfam" id="PF01435"/>
    </source>
</evidence>
<keyword evidence="3" id="KW-0645">Protease</keyword>
<evidence type="ECO:0000256" key="4">
    <source>
        <dbReference type="ARBA" id="ARBA00022692"/>
    </source>
</evidence>
<keyword evidence="8 12" id="KW-1133">Transmembrane helix</keyword>
<dbReference type="Gene3D" id="3.30.2010.10">
    <property type="entry name" value="Metalloproteases ('zincins'), catalytic domain"/>
    <property type="match status" value="1"/>
</dbReference>
<keyword evidence="7" id="KW-0862">Zinc</keyword>
<protein>
    <recommendedName>
        <fullName evidence="13">Peptidase M48 domain-containing protein</fullName>
    </recommendedName>
</protein>
<feature type="compositionally biased region" description="Pro residues" evidence="11">
    <location>
        <begin position="86"/>
        <end position="98"/>
    </location>
</feature>
<feature type="compositionally biased region" description="Pro residues" evidence="11">
    <location>
        <begin position="108"/>
        <end position="126"/>
    </location>
</feature>
<evidence type="ECO:0000256" key="3">
    <source>
        <dbReference type="ARBA" id="ARBA00022670"/>
    </source>
</evidence>
<evidence type="ECO:0000313" key="15">
    <source>
        <dbReference type="Proteomes" id="UP000262882"/>
    </source>
</evidence>
<feature type="compositionally biased region" description="Pro residues" evidence="11">
    <location>
        <begin position="148"/>
        <end position="165"/>
    </location>
</feature>
<evidence type="ECO:0000256" key="5">
    <source>
        <dbReference type="ARBA" id="ARBA00022723"/>
    </source>
</evidence>
<dbReference type="Proteomes" id="UP000262882">
    <property type="component" value="Unassembled WGS sequence"/>
</dbReference>
<feature type="transmembrane region" description="Helical" evidence="12">
    <location>
        <begin position="384"/>
        <end position="402"/>
    </location>
</feature>
<comment type="cofactor">
    <cofactor evidence="1">
        <name>Zn(2+)</name>
        <dbReference type="ChEBI" id="CHEBI:29105"/>
    </cofactor>
</comment>
<feature type="domain" description="Peptidase M48" evidence="13">
    <location>
        <begin position="419"/>
        <end position="484"/>
    </location>
</feature>
<feature type="compositionally biased region" description="Low complexity" evidence="11">
    <location>
        <begin position="222"/>
        <end position="237"/>
    </location>
</feature>
<dbReference type="InterPro" id="IPR001915">
    <property type="entry name" value="Peptidase_M48"/>
</dbReference>
<keyword evidence="15" id="KW-1185">Reference proteome</keyword>
<keyword evidence="5" id="KW-0479">Metal-binding</keyword>
<dbReference type="PRINTS" id="PR01217">
    <property type="entry name" value="PRICHEXTENSN"/>
</dbReference>
<evidence type="ECO:0000256" key="6">
    <source>
        <dbReference type="ARBA" id="ARBA00022801"/>
    </source>
</evidence>
<evidence type="ECO:0000256" key="10">
    <source>
        <dbReference type="ARBA" id="ARBA00023136"/>
    </source>
</evidence>
<feature type="compositionally biased region" description="Pro residues" evidence="11">
    <location>
        <begin position="195"/>
        <end position="206"/>
    </location>
</feature>
<feature type="region of interest" description="Disordered" evidence="11">
    <location>
        <begin position="1"/>
        <end position="300"/>
    </location>
</feature>